<organism evidence="1 2">
    <name type="scientific">Tulasnella calospora MUT 4182</name>
    <dbReference type="NCBI Taxonomy" id="1051891"/>
    <lineage>
        <taxon>Eukaryota</taxon>
        <taxon>Fungi</taxon>
        <taxon>Dikarya</taxon>
        <taxon>Basidiomycota</taxon>
        <taxon>Agaricomycotina</taxon>
        <taxon>Agaricomycetes</taxon>
        <taxon>Cantharellales</taxon>
        <taxon>Tulasnellaceae</taxon>
        <taxon>Tulasnella</taxon>
    </lineage>
</organism>
<reference evidence="2" key="2">
    <citation type="submission" date="2015-01" db="EMBL/GenBank/DDBJ databases">
        <title>Evolutionary Origins and Diversification of the Mycorrhizal Mutualists.</title>
        <authorList>
            <consortium name="DOE Joint Genome Institute"/>
            <consortium name="Mycorrhizal Genomics Consortium"/>
            <person name="Kohler A."/>
            <person name="Kuo A."/>
            <person name="Nagy L.G."/>
            <person name="Floudas D."/>
            <person name="Copeland A."/>
            <person name="Barry K.W."/>
            <person name="Cichocki N."/>
            <person name="Veneault-Fourrey C."/>
            <person name="LaButti K."/>
            <person name="Lindquist E.A."/>
            <person name="Lipzen A."/>
            <person name="Lundell T."/>
            <person name="Morin E."/>
            <person name="Murat C."/>
            <person name="Riley R."/>
            <person name="Ohm R."/>
            <person name="Sun H."/>
            <person name="Tunlid A."/>
            <person name="Henrissat B."/>
            <person name="Grigoriev I.V."/>
            <person name="Hibbett D.S."/>
            <person name="Martin F."/>
        </authorList>
    </citation>
    <scope>NUCLEOTIDE SEQUENCE [LARGE SCALE GENOMIC DNA]</scope>
    <source>
        <strain evidence="2">MUT 4182</strain>
    </source>
</reference>
<gene>
    <name evidence="1" type="ORF">M407DRAFT_28470</name>
</gene>
<dbReference type="HOGENOM" id="CLU_607190_0_0_1"/>
<evidence type="ECO:0008006" key="3">
    <source>
        <dbReference type="Google" id="ProtNLM"/>
    </source>
</evidence>
<name>A0A0C3QC02_9AGAM</name>
<proteinExistence type="predicted"/>
<dbReference type="OrthoDB" id="3207512at2759"/>
<sequence>MTRPTVAKFEALPPELYLLIAHQTVAESGHNIKDLVRVTNINAQTRNTLTNTSDLWRKFTLSASSSSHKLGSLCVCRSGNQTLDLFISLPHSIDQDKGVGSLFECFRSAAPRVAQLSVYIRHPFSLNVVNALLQNEKHPALRSIEVGYDNKEHQGFITLPSNGACFHSIALTGVQTQPWCQFDLRNLDSLQLGSGDYGGWMHISIAPLLRAAISLQDLHFVGDQGMFRTFMDRELDGPPFILPALRRVRFVNTAPGFIFTFLRAVNTPLLEEVDMTAPPHHTHNEAGREIFRWNTAINSVRRDPAVALPPHTLKLRDRNVEYNQKDMLKFVLFLTAIFPNITSLEIEGQLLPVLHMLERLVLGHQRAPGLNLPQAWKIETLKVNRRFDQEMEVEYEDLVKSLTGTLGSLKTSGAMNLKELRLSVDRSIQPPVGSVSVDALKELVGELILDD</sequence>
<dbReference type="AlphaFoldDB" id="A0A0C3QC02"/>
<dbReference type="Proteomes" id="UP000054248">
    <property type="component" value="Unassembled WGS sequence"/>
</dbReference>
<evidence type="ECO:0000313" key="2">
    <source>
        <dbReference type="Proteomes" id="UP000054248"/>
    </source>
</evidence>
<reference evidence="1 2" key="1">
    <citation type="submission" date="2014-04" db="EMBL/GenBank/DDBJ databases">
        <authorList>
            <consortium name="DOE Joint Genome Institute"/>
            <person name="Kuo A."/>
            <person name="Girlanda M."/>
            <person name="Perotto S."/>
            <person name="Kohler A."/>
            <person name="Nagy L.G."/>
            <person name="Floudas D."/>
            <person name="Copeland A."/>
            <person name="Barry K.W."/>
            <person name="Cichocki N."/>
            <person name="Veneault-Fourrey C."/>
            <person name="LaButti K."/>
            <person name="Lindquist E.A."/>
            <person name="Lipzen A."/>
            <person name="Lundell T."/>
            <person name="Morin E."/>
            <person name="Murat C."/>
            <person name="Sun H."/>
            <person name="Tunlid A."/>
            <person name="Henrissat B."/>
            <person name="Grigoriev I.V."/>
            <person name="Hibbett D.S."/>
            <person name="Martin F."/>
            <person name="Nordberg H.P."/>
            <person name="Cantor M.N."/>
            <person name="Hua S.X."/>
        </authorList>
    </citation>
    <scope>NUCLEOTIDE SEQUENCE [LARGE SCALE GENOMIC DNA]</scope>
    <source>
        <strain evidence="1 2">MUT 4182</strain>
    </source>
</reference>
<accession>A0A0C3QC02</accession>
<protein>
    <recommendedName>
        <fullName evidence="3">F-box domain-containing protein</fullName>
    </recommendedName>
</protein>
<keyword evidence="2" id="KW-1185">Reference proteome</keyword>
<dbReference type="EMBL" id="KN823122">
    <property type="protein sequence ID" value="KIO21984.1"/>
    <property type="molecule type" value="Genomic_DNA"/>
</dbReference>
<evidence type="ECO:0000313" key="1">
    <source>
        <dbReference type="EMBL" id="KIO21984.1"/>
    </source>
</evidence>